<accession>A0A1A9UZ67</accession>
<keyword evidence="3" id="KW-1185">Reference proteome</keyword>
<sequence length="221" mass="23878">MVAFSLITLATEVHFGLATVFLLTDCDEAVPGNVVFSITLLARVLLAFGVAVLVVASLLCCSSIFIVSAEEFSHLTTSSTATGSVSTKDIALDCNGCCNWNWVSLGKGDDPLSLRRLTFAIFNSLDMVGLEKSNDLLTVLDIFMAGFLNKDTKQDVQLFAVSIDAICPQLVILTGGLKCNAANYVNDKKSTKFKGERTKTDNLSSIFSFVRNLRESITVIK</sequence>
<proteinExistence type="predicted"/>
<dbReference type="AlphaFoldDB" id="A0A1A9UZ67"/>
<keyword evidence="1" id="KW-0472">Membrane</keyword>
<dbReference type="EnsemblMetazoa" id="GAUT020494-RA">
    <property type="protein sequence ID" value="GAUT020494-PA"/>
    <property type="gene ID" value="GAUT020494"/>
</dbReference>
<reference evidence="2" key="1">
    <citation type="submission" date="2020-05" db="UniProtKB">
        <authorList>
            <consortium name="EnsemblMetazoa"/>
        </authorList>
    </citation>
    <scope>IDENTIFICATION</scope>
    <source>
        <strain evidence="2">TTRI</strain>
    </source>
</reference>
<protein>
    <submittedName>
        <fullName evidence="2">Uncharacterized protein</fullName>
    </submittedName>
</protein>
<feature type="transmembrane region" description="Helical" evidence="1">
    <location>
        <begin position="34"/>
        <end position="67"/>
    </location>
</feature>
<keyword evidence="1" id="KW-0812">Transmembrane</keyword>
<dbReference type="Proteomes" id="UP000078200">
    <property type="component" value="Unassembled WGS sequence"/>
</dbReference>
<evidence type="ECO:0000313" key="3">
    <source>
        <dbReference type="Proteomes" id="UP000078200"/>
    </source>
</evidence>
<organism evidence="2 3">
    <name type="scientific">Glossina austeni</name>
    <name type="common">Savannah tsetse fly</name>
    <dbReference type="NCBI Taxonomy" id="7395"/>
    <lineage>
        <taxon>Eukaryota</taxon>
        <taxon>Metazoa</taxon>
        <taxon>Ecdysozoa</taxon>
        <taxon>Arthropoda</taxon>
        <taxon>Hexapoda</taxon>
        <taxon>Insecta</taxon>
        <taxon>Pterygota</taxon>
        <taxon>Neoptera</taxon>
        <taxon>Endopterygota</taxon>
        <taxon>Diptera</taxon>
        <taxon>Brachycera</taxon>
        <taxon>Muscomorpha</taxon>
        <taxon>Hippoboscoidea</taxon>
        <taxon>Glossinidae</taxon>
        <taxon>Glossina</taxon>
    </lineage>
</organism>
<dbReference type="VEuPathDB" id="VectorBase:GAUT020494"/>
<keyword evidence="1" id="KW-1133">Transmembrane helix</keyword>
<evidence type="ECO:0000256" key="1">
    <source>
        <dbReference type="SAM" id="Phobius"/>
    </source>
</evidence>
<name>A0A1A9UZ67_GLOAU</name>
<evidence type="ECO:0000313" key="2">
    <source>
        <dbReference type="EnsemblMetazoa" id="GAUT020494-PA"/>
    </source>
</evidence>